<dbReference type="Pfam" id="PF00560">
    <property type="entry name" value="LRR_1"/>
    <property type="match status" value="5"/>
</dbReference>
<dbReference type="FunFam" id="3.80.10.10:FF:000041">
    <property type="entry name" value="LRR receptor-like serine/threonine-protein kinase ERECTA"/>
    <property type="match status" value="1"/>
</dbReference>
<organism evidence="13 14">
    <name type="scientific">Nepenthes gracilis</name>
    <name type="common">Slender pitcher plant</name>
    <dbReference type="NCBI Taxonomy" id="150966"/>
    <lineage>
        <taxon>Eukaryota</taxon>
        <taxon>Viridiplantae</taxon>
        <taxon>Streptophyta</taxon>
        <taxon>Embryophyta</taxon>
        <taxon>Tracheophyta</taxon>
        <taxon>Spermatophyta</taxon>
        <taxon>Magnoliopsida</taxon>
        <taxon>eudicotyledons</taxon>
        <taxon>Gunneridae</taxon>
        <taxon>Pentapetalae</taxon>
        <taxon>Caryophyllales</taxon>
        <taxon>Nepenthaceae</taxon>
        <taxon>Nepenthes</taxon>
    </lineage>
</organism>
<evidence type="ECO:0000256" key="7">
    <source>
        <dbReference type="ARBA" id="ARBA00022989"/>
    </source>
</evidence>
<dbReference type="AlphaFoldDB" id="A0AAD3SXQ2"/>
<keyword evidence="5 11" id="KW-0732">Signal</keyword>
<keyword evidence="6" id="KW-0677">Repeat</keyword>
<dbReference type="PANTHER" id="PTHR48059">
    <property type="entry name" value="POLYGALACTURONASE INHIBITOR 1"/>
    <property type="match status" value="1"/>
</dbReference>
<evidence type="ECO:0000256" key="3">
    <source>
        <dbReference type="ARBA" id="ARBA00022614"/>
    </source>
</evidence>
<evidence type="ECO:0000256" key="1">
    <source>
        <dbReference type="ARBA" id="ARBA00004167"/>
    </source>
</evidence>
<evidence type="ECO:0000256" key="11">
    <source>
        <dbReference type="SAM" id="SignalP"/>
    </source>
</evidence>
<dbReference type="InterPro" id="IPR001611">
    <property type="entry name" value="Leu-rich_rpt"/>
</dbReference>
<dbReference type="SUPFAM" id="SSF52058">
    <property type="entry name" value="L domain-like"/>
    <property type="match status" value="1"/>
</dbReference>
<evidence type="ECO:0000256" key="4">
    <source>
        <dbReference type="ARBA" id="ARBA00022692"/>
    </source>
</evidence>
<evidence type="ECO:0000313" key="13">
    <source>
        <dbReference type="EMBL" id="GMH20118.1"/>
    </source>
</evidence>
<protein>
    <recommendedName>
        <fullName evidence="12">Leucine-rich repeat-containing N-terminal plant-type domain-containing protein</fullName>
    </recommendedName>
</protein>
<keyword evidence="8" id="KW-0472">Membrane</keyword>
<reference evidence="13" key="1">
    <citation type="submission" date="2023-05" db="EMBL/GenBank/DDBJ databases">
        <title>Nepenthes gracilis genome sequencing.</title>
        <authorList>
            <person name="Fukushima K."/>
        </authorList>
    </citation>
    <scope>NUCLEOTIDE SEQUENCE</scope>
    <source>
        <strain evidence="13">SING2019-196</strain>
    </source>
</reference>
<evidence type="ECO:0000256" key="5">
    <source>
        <dbReference type="ARBA" id="ARBA00022729"/>
    </source>
</evidence>
<keyword evidence="3" id="KW-0433">Leucine-rich repeat</keyword>
<comment type="subcellular location">
    <subcellularLocation>
        <location evidence="2">Cell envelope</location>
    </subcellularLocation>
    <subcellularLocation>
        <location evidence="1">Membrane</location>
        <topology evidence="1">Single-pass membrane protein</topology>
    </subcellularLocation>
</comment>
<dbReference type="FunFam" id="3.80.10.10:FF:000129">
    <property type="entry name" value="Leucine-rich repeat receptor-like kinase"/>
    <property type="match status" value="1"/>
</dbReference>
<keyword evidence="9" id="KW-0325">Glycoprotein</keyword>
<evidence type="ECO:0000256" key="9">
    <source>
        <dbReference type="ARBA" id="ARBA00023180"/>
    </source>
</evidence>
<evidence type="ECO:0000259" key="12">
    <source>
        <dbReference type="Pfam" id="PF08263"/>
    </source>
</evidence>
<sequence length="335" mass="37166">MQKQKLCCLCPSLVLFLFSSALLSSGAELCNPTEKEALLEIKHSLGNPHIMRSWTPNTDCCKSWYKVVCDSQTNRVIWLKVQFSHLVGQISPAIGHLTSLQIVSFYKLPNLYGTIPQSITNLKNLQFLELSYTNLSGPIPLCLTQMHSLTDLFLTGNQFSGSIPPSLVQLANLENLSLDRNKLTGSIPETFGSFKNPILDLQLSRNQLSGTIPKSLANGNFSTLDLSRNKIAGDAAFLFGNGNLYGIYLNGNSLSFDFSNVKKFYEFLMHIDISRNKIYGRIPTSLTKLKYLNYLNVSYNSLCGPIPTGGLLQSFNETSYFHNKCLCGAPLPPCK</sequence>
<feature type="signal peptide" evidence="11">
    <location>
        <begin position="1"/>
        <end position="26"/>
    </location>
</feature>
<evidence type="ECO:0000313" key="14">
    <source>
        <dbReference type="Proteomes" id="UP001279734"/>
    </source>
</evidence>
<name>A0AAD3SXQ2_NEPGR</name>
<keyword evidence="7" id="KW-1133">Transmembrane helix</keyword>
<dbReference type="InterPro" id="IPR051848">
    <property type="entry name" value="PGIP"/>
</dbReference>
<evidence type="ECO:0000256" key="6">
    <source>
        <dbReference type="ARBA" id="ARBA00022737"/>
    </source>
</evidence>
<dbReference type="Proteomes" id="UP001279734">
    <property type="component" value="Unassembled WGS sequence"/>
</dbReference>
<dbReference type="PANTHER" id="PTHR48059:SF4">
    <property type="entry name" value="POLYGALACTURONASE INHIBITOR 1-RELATED"/>
    <property type="match status" value="1"/>
</dbReference>
<comment type="similarity">
    <text evidence="10">Belongs to the polygalacturonase-inhibiting protein family.</text>
</comment>
<dbReference type="InterPro" id="IPR013210">
    <property type="entry name" value="LRR_N_plant-typ"/>
</dbReference>
<evidence type="ECO:0000256" key="8">
    <source>
        <dbReference type="ARBA" id="ARBA00023136"/>
    </source>
</evidence>
<feature type="chain" id="PRO_5042257655" description="Leucine-rich repeat-containing N-terminal plant-type domain-containing protein" evidence="11">
    <location>
        <begin position="27"/>
        <end position="335"/>
    </location>
</feature>
<evidence type="ECO:0000256" key="10">
    <source>
        <dbReference type="ARBA" id="ARBA00038043"/>
    </source>
</evidence>
<accession>A0AAD3SXQ2</accession>
<dbReference type="EMBL" id="BSYO01000021">
    <property type="protein sequence ID" value="GMH20118.1"/>
    <property type="molecule type" value="Genomic_DNA"/>
</dbReference>
<dbReference type="InterPro" id="IPR032675">
    <property type="entry name" value="LRR_dom_sf"/>
</dbReference>
<keyword evidence="4" id="KW-0812">Transmembrane</keyword>
<dbReference type="Gene3D" id="3.80.10.10">
    <property type="entry name" value="Ribonuclease Inhibitor"/>
    <property type="match status" value="1"/>
</dbReference>
<evidence type="ECO:0000256" key="2">
    <source>
        <dbReference type="ARBA" id="ARBA00004196"/>
    </source>
</evidence>
<dbReference type="Pfam" id="PF08263">
    <property type="entry name" value="LRRNT_2"/>
    <property type="match status" value="1"/>
</dbReference>
<dbReference type="GO" id="GO:0016020">
    <property type="term" value="C:membrane"/>
    <property type="evidence" value="ECO:0007669"/>
    <property type="project" value="UniProtKB-SubCell"/>
</dbReference>
<feature type="domain" description="Leucine-rich repeat-containing N-terminal plant-type" evidence="12">
    <location>
        <begin position="32"/>
        <end position="70"/>
    </location>
</feature>
<proteinExistence type="inferred from homology"/>
<gene>
    <name evidence="13" type="ORF">Nepgr_021959</name>
</gene>
<comment type="caution">
    <text evidence="13">The sequence shown here is derived from an EMBL/GenBank/DDBJ whole genome shotgun (WGS) entry which is preliminary data.</text>
</comment>
<keyword evidence="14" id="KW-1185">Reference proteome</keyword>